<dbReference type="Gene3D" id="1.10.150.130">
    <property type="match status" value="1"/>
</dbReference>
<keyword evidence="8" id="KW-1185">Reference proteome</keyword>
<dbReference type="RefSeq" id="WP_353933385.1">
    <property type="nucleotide sequence ID" value="NZ_CP150887.1"/>
</dbReference>
<dbReference type="InterPro" id="IPR050090">
    <property type="entry name" value="Tyrosine_recombinase_XerCD"/>
</dbReference>
<proteinExistence type="inferred from homology"/>
<gene>
    <name evidence="7" type="ORF">WJM97_23155</name>
</gene>
<evidence type="ECO:0000256" key="4">
    <source>
        <dbReference type="PROSITE-ProRule" id="PRU01248"/>
    </source>
</evidence>
<dbReference type="Proteomes" id="UP001483337">
    <property type="component" value="Plasmid unnamed"/>
</dbReference>
<reference evidence="7 8" key="1">
    <citation type="submission" date="2024-04" db="EMBL/GenBank/DDBJ databases">
        <title>Okeanomitos corallinicola gen. &amp; sp. nov. (Nostocales, Cyanobacteria), a new toxic marine heterocyst-forming cyanobacterium from a coral reef.</title>
        <authorList>
            <person name="Li H."/>
            <person name="Li R."/>
            <person name="Kang J."/>
            <person name="Hii K.S."/>
            <person name="Mohamed H.F."/>
            <person name="Xu X."/>
            <person name="Luo Z."/>
        </authorList>
    </citation>
    <scope>NUCLEOTIDE SEQUENCE [LARGE SCALE GENOMIC DNA]</scope>
    <source>
        <strain evidence="7 8">TIOX110</strain>
        <plasmid evidence="7 8">unnamed</plasmid>
    </source>
</reference>
<organism evidence="7 8">
    <name type="scientific">Okeanomitos corallinicola TIOX110</name>
    <dbReference type="NCBI Taxonomy" id="3133117"/>
    <lineage>
        <taxon>Bacteria</taxon>
        <taxon>Bacillati</taxon>
        <taxon>Cyanobacteriota</taxon>
        <taxon>Cyanophyceae</taxon>
        <taxon>Nostocales</taxon>
        <taxon>Aphanizomenonaceae</taxon>
        <taxon>Okeanomitos</taxon>
    </lineage>
</organism>
<feature type="domain" description="Core-binding (CB)" evidence="6">
    <location>
        <begin position="18"/>
        <end position="92"/>
    </location>
</feature>
<keyword evidence="7" id="KW-0614">Plasmid</keyword>
<comment type="similarity">
    <text evidence="1">Belongs to the 'phage' integrase family.</text>
</comment>
<protein>
    <submittedName>
        <fullName evidence="7">Tyrosine-type recombinase/integrase</fullName>
    </submittedName>
</protein>
<dbReference type="PANTHER" id="PTHR30349">
    <property type="entry name" value="PHAGE INTEGRASE-RELATED"/>
    <property type="match status" value="1"/>
</dbReference>
<evidence type="ECO:0000259" key="5">
    <source>
        <dbReference type="PROSITE" id="PS51898"/>
    </source>
</evidence>
<evidence type="ECO:0000259" key="6">
    <source>
        <dbReference type="PROSITE" id="PS51900"/>
    </source>
</evidence>
<feature type="domain" description="Tyr recombinase" evidence="5">
    <location>
        <begin position="113"/>
        <end position="288"/>
    </location>
</feature>
<dbReference type="InterPro" id="IPR013762">
    <property type="entry name" value="Integrase-like_cat_sf"/>
</dbReference>
<evidence type="ECO:0000256" key="3">
    <source>
        <dbReference type="ARBA" id="ARBA00023172"/>
    </source>
</evidence>
<dbReference type="Pfam" id="PF00589">
    <property type="entry name" value="Phage_integrase"/>
    <property type="match status" value="1"/>
</dbReference>
<dbReference type="InterPro" id="IPR010998">
    <property type="entry name" value="Integrase_recombinase_N"/>
</dbReference>
<accession>A0ABZ2V031</accession>
<dbReference type="PROSITE" id="PS51898">
    <property type="entry name" value="TYR_RECOMBINASE"/>
    <property type="match status" value="1"/>
</dbReference>
<name>A0ABZ2V031_9CYAN</name>
<sequence>MNALAVAQPPEINQYANKSIDVLLNMWLHSKSQSTQDSYKRTAIKFLAFVNKPLINIGLDDIQQWIDSLPSASDNTRKTYINIVKSLLTFTHKLGITQYNVGKVVKTPKPKDALTERILTEQEITILIHSETNQRNKLILKMLYYCGLRATELSSLRWGDLSERGDGNGQATIYGKGSKTRVVIIPGNLYKELQELRGDAGKAEPVFRSRQGTGFLTRAMIWEIVKKASLRIGLPAPSPHWLRHGHASHSLDRGAPIHLVSQSLGHASVATTSRYLHAKPSDCSSLYLG</sequence>
<dbReference type="PROSITE" id="PS51900">
    <property type="entry name" value="CB"/>
    <property type="match status" value="1"/>
</dbReference>
<evidence type="ECO:0000256" key="2">
    <source>
        <dbReference type="ARBA" id="ARBA00023125"/>
    </source>
</evidence>
<dbReference type="EMBL" id="CP150887">
    <property type="protein sequence ID" value="WZB90502.1"/>
    <property type="molecule type" value="Genomic_DNA"/>
</dbReference>
<geneLocation type="plasmid" evidence="7 8">
    <name>unnamed</name>
</geneLocation>
<evidence type="ECO:0000256" key="1">
    <source>
        <dbReference type="ARBA" id="ARBA00008857"/>
    </source>
</evidence>
<dbReference type="PANTHER" id="PTHR30349:SF64">
    <property type="entry name" value="PROPHAGE INTEGRASE INTD-RELATED"/>
    <property type="match status" value="1"/>
</dbReference>
<evidence type="ECO:0000313" key="7">
    <source>
        <dbReference type="EMBL" id="WZB90502.1"/>
    </source>
</evidence>
<dbReference type="InterPro" id="IPR002104">
    <property type="entry name" value="Integrase_catalytic"/>
</dbReference>
<dbReference type="InterPro" id="IPR044068">
    <property type="entry name" value="CB"/>
</dbReference>
<keyword evidence="2 4" id="KW-0238">DNA-binding</keyword>
<dbReference type="Gene3D" id="1.10.443.10">
    <property type="entry name" value="Intergrase catalytic core"/>
    <property type="match status" value="1"/>
</dbReference>
<evidence type="ECO:0000313" key="8">
    <source>
        <dbReference type="Proteomes" id="UP001483337"/>
    </source>
</evidence>
<dbReference type="SUPFAM" id="SSF56349">
    <property type="entry name" value="DNA breaking-rejoining enzymes"/>
    <property type="match status" value="1"/>
</dbReference>
<dbReference type="InterPro" id="IPR011010">
    <property type="entry name" value="DNA_brk_join_enz"/>
</dbReference>
<keyword evidence="3" id="KW-0233">DNA recombination</keyword>